<evidence type="ECO:0000313" key="2">
    <source>
        <dbReference type="EMBL" id="RRT74081.1"/>
    </source>
</evidence>
<sequence length="131" mass="15170">MDKDRTHHWETHGRSNDIEESTPMDKVNSPNVFEPAKEEIEAVVETIHSERTPDHVQHAKKDGAKKRTGEPQHKKKTHHKETHGMSDDTDEDTIHPKDKSNSKAPKKKDGFWGFLAKLFEKCCCPHIRKRD</sequence>
<name>A0A427AD61_ENSVE</name>
<dbReference type="PANTHER" id="PTHR35277:SF10">
    <property type="entry name" value="OS09G0363700 PROTEIN"/>
    <property type="match status" value="1"/>
</dbReference>
<feature type="compositionally biased region" description="Basic and acidic residues" evidence="1">
    <location>
        <begin position="1"/>
        <end position="17"/>
    </location>
</feature>
<feature type="compositionally biased region" description="Basic and acidic residues" evidence="1">
    <location>
        <begin position="82"/>
        <end position="101"/>
    </location>
</feature>
<dbReference type="EMBL" id="AMZH03002886">
    <property type="protein sequence ID" value="RRT74081.1"/>
    <property type="molecule type" value="Genomic_DNA"/>
</dbReference>
<proteinExistence type="predicted"/>
<comment type="caution">
    <text evidence="2">The sequence shown here is derived from an EMBL/GenBank/DDBJ whole genome shotgun (WGS) entry which is preliminary data.</text>
</comment>
<organism evidence="2 3">
    <name type="scientific">Ensete ventricosum</name>
    <name type="common">Abyssinian banana</name>
    <name type="synonym">Musa ensete</name>
    <dbReference type="NCBI Taxonomy" id="4639"/>
    <lineage>
        <taxon>Eukaryota</taxon>
        <taxon>Viridiplantae</taxon>
        <taxon>Streptophyta</taxon>
        <taxon>Embryophyta</taxon>
        <taxon>Tracheophyta</taxon>
        <taxon>Spermatophyta</taxon>
        <taxon>Magnoliopsida</taxon>
        <taxon>Liliopsida</taxon>
        <taxon>Zingiberales</taxon>
        <taxon>Musaceae</taxon>
        <taxon>Ensete</taxon>
    </lineage>
</organism>
<dbReference type="PANTHER" id="PTHR35277">
    <property type="entry name" value="OS09G0363700 PROTEIN"/>
    <property type="match status" value="1"/>
</dbReference>
<feature type="region of interest" description="Disordered" evidence="1">
    <location>
        <begin position="1"/>
        <end position="108"/>
    </location>
</feature>
<feature type="compositionally biased region" description="Basic and acidic residues" evidence="1">
    <location>
        <begin position="47"/>
        <end position="72"/>
    </location>
</feature>
<accession>A0A427AD61</accession>
<evidence type="ECO:0000256" key="1">
    <source>
        <dbReference type="SAM" id="MobiDB-lite"/>
    </source>
</evidence>
<dbReference type="Proteomes" id="UP000287651">
    <property type="component" value="Unassembled WGS sequence"/>
</dbReference>
<dbReference type="OrthoDB" id="1932113at2759"/>
<reference evidence="2 3" key="1">
    <citation type="journal article" date="2014" name="Agronomy (Basel)">
        <title>A Draft Genome Sequence for Ensete ventricosum, the Drought-Tolerant Tree Against Hunger.</title>
        <authorList>
            <person name="Harrison J."/>
            <person name="Moore K.A."/>
            <person name="Paszkiewicz K."/>
            <person name="Jones T."/>
            <person name="Grant M."/>
            <person name="Ambacheew D."/>
            <person name="Muzemil S."/>
            <person name="Studholme D.J."/>
        </authorList>
    </citation>
    <scope>NUCLEOTIDE SEQUENCE [LARGE SCALE GENOMIC DNA]</scope>
</reference>
<evidence type="ECO:0000313" key="3">
    <source>
        <dbReference type="Proteomes" id="UP000287651"/>
    </source>
</evidence>
<protein>
    <submittedName>
        <fullName evidence="2">Uncharacterized protein</fullName>
    </submittedName>
</protein>
<gene>
    <name evidence="2" type="ORF">B296_00031405</name>
</gene>